<reference evidence="4 5" key="1">
    <citation type="journal article" date="2015" name="Stand. Genomic Sci.">
        <title>Genomic Encyclopedia of Bacterial and Archaeal Type Strains, Phase III: the genomes of soil and plant-associated and newly described type strains.</title>
        <authorList>
            <person name="Whitman W.B."/>
            <person name="Woyke T."/>
            <person name="Klenk H.P."/>
            <person name="Zhou Y."/>
            <person name="Lilburn T.G."/>
            <person name="Beck B.J."/>
            <person name="De Vos P."/>
            <person name="Vandamme P."/>
            <person name="Eisen J.A."/>
            <person name="Garrity G."/>
            <person name="Hugenholtz P."/>
            <person name="Kyrpides N.C."/>
        </authorList>
    </citation>
    <scope>NUCLEOTIDE SEQUENCE [LARGE SCALE GENOMIC DNA]</scope>
    <source>
        <strain evidence="4 5">CGMCC 1.10947</strain>
    </source>
</reference>
<evidence type="ECO:0000313" key="4">
    <source>
        <dbReference type="EMBL" id="TWI08859.1"/>
    </source>
</evidence>
<feature type="DNA-binding region" description="H-T-H motif" evidence="2">
    <location>
        <begin position="42"/>
        <end position="61"/>
    </location>
</feature>
<dbReference type="GO" id="GO:0000976">
    <property type="term" value="F:transcription cis-regulatory region binding"/>
    <property type="evidence" value="ECO:0007669"/>
    <property type="project" value="TreeGrafter"/>
</dbReference>
<dbReference type="SUPFAM" id="SSF46689">
    <property type="entry name" value="Homeodomain-like"/>
    <property type="match status" value="1"/>
</dbReference>
<comment type="caution">
    <text evidence="4">The sequence shown here is derived from an EMBL/GenBank/DDBJ whole genome shotgun (WGS) entry which is preliminary data.</text>
</comment>
<evidence type="ECO:0000313" key="5">
    <source>
        <dbReference type="Proteomes" id="UP000317176"/>
    </source>
</evidence>
<dbReference type="Proteomes" id="UP000317176">
    <property type="component" value="Unassembled WGS sequence"/>
</dbReference>
<dbReference type="PROSITE" id="PS01081">
    <property type="entry name" value="HTH_TETR_1"/>
    <property type="match status" value="1"/>
</dbReference>
<dbReference type="EMBL" id="VLKL01000003">
    <property type="protein sequence ID" value="TWI08859.1"/>
    <property type="molecule type" value="Genomic_DNA"/>
</dbReference>
<dbReference type="PANTHER" id="PTHR30055">
    <property type="entry name" value="HTH-TYPE TRANSCRIPTIONAL REGULATOR RUTR"/>
    <property type="match status" value="1"/>
</dbReference>
<evidence type="ECO:0000256" key="1">
    <source>
        <dbReference type="ARBA" id="ARBA00023125"/>
    </source>
</evidence>
<protein>
    <submittedName>
        <fullName evidence="4">TetR family transcriptional regulator</fullName>
    </submittedName>
</protein>
<feature type="domain" description="HTH tetR-type" evidence="3">
    <location>
        <begin position="19"/>
        <end position="79"/>
    </location>
</feature>
<dbReference type="InterPro" id="IPR009057">
    <property type="entry name" value="Homeodomain-like_sf"/>
</dbReference>
<dbReference type="InterPro" id="IPR050109">
    <property type="entry name" value="HTH-type_TetR-like_transc_reg"/>
</dbReference>
<evidence type="ECO:0000259" key="3">
    <source>
        <dbReference type="PROSITE" id="PS50977"/>
    </source>
</evidence>
<dbReference type="InterPro" id="IPR001647">
    <property type="entry name" value="HTH_TetR"/>
</dbReference>
<dbReference type="Gene3D" id="1.10.357.10">
    <property type="entry name" value="Tetracycline Repressor, domain 2"/>
    <property type="match status" value="1"/>
</dbReference>
<gene>
    <name evidence="4" type="ORF">IQ17_01683</name>
</gene>
<dbReference type="GO" id="GO:0003700">
    <property type="term" value="F:DNA-binding transcription factor activity"/>
    <property type="evidence" value="ECO:0007669"/>
    <property type="project" value="TreeGrafter"/>
</dbReference>
<dbReference type="Pfam" id="PF17918">
    <property type="entry name" value="TetR_C_15"/>
    <property type="match status" value="1"/>
</dbReference>
<proteinExistence type="predicted"/>
<dbReference type="Pfam" id="PF00440">
    <property type="entry name" value="TetR_N"/>
    <property type="match status" value="1"/>
</dbReference>
<dbReference type="InterPro" id="IPR023772">
    <property type="entry name" value="DNA-bd_HTH_TetR-type_CS"/>
</dbReference>
<name>A0A562LMJ8_9BRAD</name>
<dbReference type="InterPro" id="IPR041669">
    <property type="entry name" value="TetR_C_15"/>
</dbReference>
<keyword evidence="1 2" id="KW-0238">DNA-binding</keyword>
<accession>A0A562LMJ8</accession>
<dbReference type="PRINTS" id="PR00455">
    <property type="entry name" value="HTHTETR"/>
</dbReference>
<dbReference type="PANTHER" id="PTHR30055:SF223">
    <property type="entry name" value="HTH-TYPE TRANSCRIPTIONAL REGULATOR UIDR"/>
    <property type="match status" value="1"/>
</dbReference>
<dbReference type="AlphaFoldDB" id="A0A562LMJ8"/>
<keyword evidence="5" id="KW-1185">Reference proteome</keyword>
<evidence type="ECO:0000256" key="2">
    <source>
        <dbReference type="PROSITE-ProRule" id="PRU00335"/>
    </source>
</evidence>
<organism evidence="4 5">
    <name type="scientific">Bradyrhizobium daqingense</name>
    <dbReference type="NCBI Taxonomy" id="993502"/>
    <lineage>
        <taxon>Bacteria</taxon>
        <taxon>Pseudomonadati</taxon>
        <taxon>Pseudomonadota</taxon>
        <taxon>Alphaproteobacteria</taxon>
        <taxon>Hyphomicrobiales</taxon>
        <taxon>Nitrobacteraceae</taxon>
        <taxon>Bradyrhizobium</taxon>
    </lineage>
</organism>
<sequence length="207" mass="22997">MARKPPTNPRKNASQARSRATVDALIEATARILVREGFEKASTNRIAEIAGVSVGSLYQYFPSKEALVAAVIDRHNDEIMTVVRAAFAEVADMPIEKAVRRLVTVAIEAHHIDPDLHRVLAEQIPRIGQLKDVEASNREVHALVRAYLESHRKEMRRIDPDLAAFICVSAIEAVAHNTVLNGAEMLSEKTVRTLVDETTRMVVGYLR</sequence>
<dbReference type="PROSITE" id="PS50977">
    <property type="entry name" value="HTH_TETR_2"/>
    <property type="match status" value="1"/>
</dbReference>
<dbReference type="RefSeq" id="WP_167520311.1">
    <property type="nucleotide sequence ID" value="NZ_CP088014.1"/>
</dbReference>